<comment type="caution">
    <text evidence="2">The sequence shown here is derived from an EMBL/GenBank/DDBJ whole genome shotgun (WGS) entry which is preliminary data.</text>
</comment>
<evidence type="ECO:0000256" key="1">
    <source>
        <dbReference type="SAM" id="Phobius"/>
    </source>
</evidence>
<feature type="transmembrane region" description="Helical" evidence="1">
    <location>
        <begin position="6"/>
        <end position="27"/>
    </location>
</feature>
<keyword evidence="1" id="KW-1133">Transmembrane helix</keyword>
<dbReference type="Proteomes" id="UP001161389">
    <property type="component" value="Unassembled WGS sequence"/>
</dbReference>
<name>A0AA37W9E7_9GAMM</name>
<reference evidence="2" key="2">
    <citation type="submission" date="2023-01" db="EMBL/GenBank/DDBJ databases">
        <title>Draft genome sequence of Litoribrevibacter albus strain NBRC 110071.</title>
        <authorList>
            <person name="Sun Q."/>
            <person name="Mori K."/>
        </authorList>
    </citation>
    <scope>NUCLEOTIDE SEQUENCE</scope>
    <source>
        <strain evidence="2">NBRC 110071</strain>
    </source>
</reference>
<gene>
    <name evidence="2" type="ORF">GCM10007876_30100</name>
</gene>
<dbReference type="EMBL" id="BSNM01000016">
    <property type="protein sequence ID" value="GLQ32531.1"/>
    <property type="molecule type" value="Genomic_DNA"/>
</dbReference>
<keyword evidence="1" id="KW-0472">Membrane</keyword>
<dbReference type="AlphaFoldDB" id="A0AA37W9E7"/>
<reference evidence="2" key="1">
    <citation type="journal article" date="2014" name="Int. J. Syst. Evol. Microbiol.">
        <title>Complete genome sequence of Corynebacterium casei LMG S-19264T (=DSM 44701T), isolated from a smear-ripened cheese.</title>
        <authorList>
            <consortium name="US DOE Joint Genome Institute (JGI-PGF)"/>
            <person name="Walter F."/>
            <person name="Albersmeier A."/>
            <person name="Kalinowski J."/>
            <person name="Ruckert C."/>
        </authorList>
    </citation>
    <scope>NUCLEOTIDE SEQUENCE</scope>
    <source>
        <strain evidence="2">NBRC 110071</strain>
    </source>
</reference>
<sequence length="106" mass="12071">MCLYLPVIVSGMIHLLVYPVLMALIFFWSQRTPVLQVVLKDRLASKLLFGFCAVSFAFLVVWLHVAFEPARVVLSSAYVVFAILLGRKLETLAYKVWNGTRTCYQV</sequence>
<feature type="transmembrane region" description="Helical" evidence="1">
    <location>
        <begin position="70"/>
        <end position="86"/>
    </location>
</feature>
<keyword evidence="3" id="KW-1185">Reference proteome</keyword>
<protein>
    <submittedName>
        <fullName evidence="2">Uncharacterized protein</fullName>
    </submittedName>
</protein>
<keyword evidence="1" id="KW-0812">Transmembrane</keyword>
<evidence type="ECO:0000313" key="3">
    <source>
        <dbReference type="Proteomes" id="UP001161389"/>
    </source>
</evidence>
<accession>A0AA37W9E7</accession>
<evidence type="ECO:0000313" key="2">
    <source>
        <dbReference type="EMBL" id="GLQ32531.1"/>
    </source>
</evidence>
<organism evidence="2 3">
    <name type="scientific">Litoribrevibacter albus</name>
    <dbReference type="NCBI Taxonomy" id="1473156"/>
    <lineage>
        <taxon>Bacteria</taxon>
        <taxon>Pseudomonadati</taxon>
        <taxon>Pseudomonadota</taxon>
        <taxon>Gammaproteobacteria</taxon>
        <taxon>Oceanospirillales</taxon>
        <taxon>Oceanospirillaceae</taxon>
        <taxon>Litoribrevibacter</taxon>
    </lineage>
</organism>
<feature type="transmembrane region" description="Helical" evidence="1">
    <location>
        <begin position="47"/>
        <end position="64"/>
    </location>
</feature>
<proteinExistence type="predicted"/>